<proteinExistence type="predicted"/>
<accession>A0A1E1KCH0</accession>
<gene>
    <name evidence="2" type="ORF">RAG0_05295</name>
</gene>
<reference evidence="3" key="1">
    <citation type="submission" date="2016-03" db="EMBL/GenBank/DDBJ databases">
        <authorList>
            <person name="Guldener U."/>
        </authorList>
    </citation>
    <scope>NUCLEOTIDE SEQUENCE [LARGE SCALE GENOMIC DNA]</scope>
    <source>
        <strain evidence="3">04CH-RAC-A.6.1</strain>
    </source>
</reference>
<organism evidence="2 3">
    <name type="scientific">Rhynchosporium agropyri</name>
    <dbReference type="NCBI Taxonomy" id="914238"/>
    <lineage>
        <taxon>Eukaryota</taxon>
        <taxon>Fungi</taxon>
        <taxon>Dikarya</taxon>
        <taxon>Ascomycota</taxon>
        <taxon>Pezizomycotina</taxon>
        <taxon>Leotiomycetes</taxon>
        <taxon>Helotiales</taxon>
        <taxon>Ploettnerulaceae</taxon>
        <taxon>Rhynchosporium</taxon>
    </lineage>
</organism>
<dbReference type="OrthoDB" id="4202871at2759"/>
<protein>
    <submittedName>
        <fullName evidence="2">Uncharacterized protein</fullName>
    </submittedName>
</protein>
<name>A0A1E1KCH0_9HELO</name>
<keyword evidence="3" id="KW-1185">Reference proteome</keyword>
<feature type="region of interest" description="Disordered" evidence="1">
    <location>
        <begin position="20"/>
        <end position="154"/>
    </location>
</feature>
<evidence type="ECO:0000256" key="1">
    <source>
        <dbReference type="SAM" id="MobiDB-lite"/>
    </source>
</evidence>
<evidence type="ECO:0000313" key="3">
    <source>
        <dbReference type="Proteomes" id="UP000178912"/>
    </source>
</evidence>
<feature type="compositionally biased region" description="Low complexity" evidence="1">
    <location>
        <begin position="116"/>
        <end position="128"/>
    </location>
</feature>
<evidence type="ECO:0000313" key="2">
    <source>
        <dbReference type="EMBL" id="CZS95722.1"/>
    </source>
</evidence>
<sequence>MGPQTTTATIDELEQMFEEHPSLNVSLQDFEPTSSEIGQSPRFGYPSHHSGFLSDTGSEMADSASGGRYSPPAWRRDENGNRSSGFWNRSLLGKRGREDSRESSPEYESADDGEDATLATAARTRLPTGSISPQKQRSPSPGVYPQGSEDFGRTFGGLVKQEHDRDSVHTAENANNYIRFAVRAEVQHRTEPFEAAFSFVGTKFNAVTKSWASLATSIIVAFVSYLALQRLFQPGDPPPVPDLVKVAGLAKAFEPLIFYSENGVQQVGDLQATGVAVWDLGESVRSTNMTSAPIIVKELDDLSDSLKTLAIELTRFFANVDGDVDGILIVMDWARRELSQLQLLPPSPMTSAFDNVHTLLSKCGFLENPSGTPTRVGILATSIFGLSSQQRTRQTLQRTFTEFLSVLEESINSELTHSLALFSLFEAIDRQFGNLARTVARESDAQDSAQDDLLSSLWTKLLGPNASTLHKFEKNKKLLSNIRSKTLVSPLVRANGSTLGVDEQIRGLEEVSGYLGGVREKQKTKLMEFLYGAGSNSARRIAGVERGEVDGHWER</sequence>
<feature type="compositionally biased region" description="Basic and acidic residues" evidence="1">
    <location>
        <begin position="95"/>
        <end position="104"/>
    </location>
</feature>
<dbReference type="EMBL" id="FJUX01000023">
    <property type="protein sequence ID" value="CZS95722.1"/>
    <property type="molecule type" value="Genomic_DNA"/>
</dbReference>
<feature type="compositionally biased region" description="Polar residues" evidence="1">
    <location>
        <begin position="23"/>
        <end position="38"/>
    </location>
</feature>
<dbReference type="Proteomes" id="UP000178912">
    <property type="component" value="Unassembled WGS sequence"/>
</dbReference>
<feature type="compositionally biased region" description="Polar residues" evidence="1">
    <location>
        <begin position="129"/>
        <end position="139"/>
    </location>
</feature>
<dbReference type="AlphaFoldDB" id="A0A1E1KCH0"/>